<dbReference type="AlphaFoldDB" id="A0AAX0HA50"/>
<dbReference type="KEGG" id="cfp:CR44_04830"/>
<gene>
    <name evidence="1" type="ORF">CFT12S02225_08095</name>
</gene>
<evidence type="ECO:0000313" key="2">
    <source>
        <dbReference type="Proteomes" id="UP000093100"/>
    </source>
</evidence>
<comment type="caution">
    <text evidence="1">The sequence shown here is derived from an EMBL/GenBank/DDBJ whole genome shotgun (WGS) entry which is preliminary data.</text>
</comment>
<evidence type="ECO:0000313" key="1">
    <source>
        <dbReference type="EMBL" id="OCR90169.1"/>
    </source>
</evidence>
<name>A0AAX0HA50_CAMFE</name>
<proteinExistence type="predicted"/>
<protein>
    <submittedName>
        <fullName evidence="1">Uncharacterized protein</fullName>
    </submittedName>
</protein>
<sequence length="61" mass="7012">MHYFVYPNGKHSHILAYNLNLLGHTYSFLDDFKTGAKLEENLEKIIGGGYGGSFSYRYLHL</sequence>
<accession>A0AAX0HA50</accession>
<organism evidence="1 2">
    <name type="scientific">Campylobacter fetus subsp. testudinum</name>
    <dbReference type="NCBI Taxonomy" id="1507806"/>
    <lineage>
        <taxon>Bacteria</taxon>
        <taxon>Pseudomonadati</taxon>
        <taxon>Campylobacterota</taxon>
        <taxon>Epsilonproteobacteria</taxon>
        <taxon>Campylobacterales</taxon>
        <taxon>Campylobacteraceae</taxon>
        <taxon>Campylobacter</taxon>
    </lineage>
</organism>
<dbReference type="Proteomes" id="UP000093100">
    <property type="component" value="Unassembled WGS sequence"/>
</dbReference>
<reference evidence="1 2" key="1">
    <citation type="journal article" date="2016" name="Genome Biol. Evol.">
        <title>Comparative Genomics of Campylobacter fetus from Reptiles and Mammals Reveals Divergent Evolution in Host-Associated Lineages.</title>
        <authorList>
            <person name="Gilbert M.J."/>
            <person name="Miller W.G."/>
            <person name="Yee E."/>
            <person name="Zomer A.L."/>
            <person name="van der Graaf-van Bloois L."/>
            <person name="Fitzgerald C."/>
            <person name="Forbes K.J."/>
            <person name="Meric G."/>
            <person name="Sheppard S.K."/>
            <person name="Wagenaar J.A."/>
            <person name="Duim B."/>
        </authorList>
    </citation>
    <scope>NUCLEOTIDE SEQUENCE [LARGE SCALE GENOMIC DNA]</scope>
    <source>
        <strain evidence="1 2">12S02225-3</strain>
    </source>
</reference>
<dbReference type="RefSeq" id="WP_039362446.1">
    <property type="nucleotide sequence ID" value="NZ_CP009226.1"/>
</dbReference>
<dbReference type="EMBL" id="LFLK01000009">
    <property type="protein sequence ID" value="OCR90169.1"/>
    <property type="molecule type" value="Genomic_DNA"/>
</dbReference>